<name>A0A1E2UMT4_9GAMM</name>
<feature type="compositionally biased region" description="Basic and acidic residues" evidence="1">
    <location>
        <begin position="76"/>
        <end position="98"/>
    </location>
</feature>
<accession>A0A1E2UMT4</accession>
<proteinExistence type="predicted"/>
<protein>
    <submittedName>
        <fullName evidence="2">Uncharacterized protein</fullName>
    </submittedName>
</protein>
<reference evidence="2 3" key="1">
    <citation type="submission" date="2016-03" db="EMBL/GenBank/DDBJ databases">
        <title>Chemosynthetic sulphur-oxidizing symbionts of marine invertebrate animals are capable of nitrogen fixation.</title>
        <authorList>
            <person name="Petersen J.M."/>
            <person name="Kemper A."/>
            <person name="Gruber-Vodicka H."/>
            <person name="Cardini U."/>
            <person name="Geest Mvander."/>
            <person name="Kleiner M."/>
            <person name="Bulgheresi S."/>
            <person name="Fussmann M."/>
            <person name="Herbold C."/>
            <person name="Seah B.K.B."/>
            <person name="Antony C.Paul."/>
            <person name="Liu D."/>
            <person name="Belitz A."/>
            <person name="Weber M."/>
        </authorList>
    </citation>
    <scope>NUCLEOTIDE SEQUENCE [LARGE SCALE GENOMIC DNA]</scope>
    <source>
        <strain evidence="2">G_D</strain>
    </source>
</reference>
<comment type="caution">
    <text evidence="2">The sequence shown here is derived from an EMBL/GenBank/DDBJ whole genome shotgun (WGS) entry which is preliminary data.</text>
</comment>
<gene>
    <name evidence="2" type="ORF">A3196_03335</name>
</gene>
<evidence type="ECO:0000256" key="1">
    <source>
        <dbReference type="SAM" id="MobiDB-lite"/>
    </source>
</evidence>
<feature type="region of interest" description="Disordered" evidence="1">
    <location>
        <begin position="76"/>
        <end position="113"/>
    </location>
</feature>
<dbReference type="EMBL" id="LVJZ01000003">
    <property type="protein sequence ID" value="ODB95875.1"/>
    <property type="molecule type" value="Genomic_DNA"/>
</dbReference>
<keyword evidence="3" id="KW-1185">Reference proteome</keyword>
<organism evidence="2 3">
    <name type="scientific">Candidatus Thiodiazotropha endoloripes</name>
    <dbReference type="NCBI Taxonomy" id="1818881"/>
    <lineage>
        <taxon>Bacteria</taxon>
        <taxon>Pseudomonadati</taxon>
        <taxon>Pseudomonadota</taxon>
        <taxon>Gammaproteobacteria</taxon>
        <taxon>Chromatiales</taxon>
        <taxon>Sedimenticolaceae</taxon>
        <taxon>Candidatus Thiodiazotropha</taxon>
    </lineage>
</organism>
<sequence length="113" mass="12279">MLIEGWIFSGWKLEIGFFALDRIWRGIPKQRSIIMKKIVLTMLLAMPLTLYSVSSVAFDVGGFVNGVIEGVSDSFKEAKGKPGAHEKGKQQEQGKSAESDSAEESAASAAEDK</sequence>
<dbReference type="Proteomes" id="UP000094849">
    <property type="component" value="Unassembled WGS sequence"/>
</dbReference>
<dbReference type="AlphaFoldDB" id="A0A1E2UMT4"/>
<evidence type="ECO:0000313" key="3">
    <source>
        <dbReference type="Proteomes" id="UP000094849"/>
    </source>
</evidence>
<evidence type="ECO:0000313" key="2">
    <source>
        <dbReference type="EMBL" id="ODB95875.1"/>
    </source>
</evidence>
<feature type="compositionally biased region" description="Low complexity" evidence="1">
    <location>
        <begin position="104"/>
        <end position="113"/>
    </location>
</feature>